<evidence type="ECO:0000313" key="2">
    <source>
        <dbReference type="EMBL" id="CAD7242153.1"/>
    </source>
</evidence>
<dbReference type="InterPro" id="IPR003599">
    <property type="entry name" value="Ig_sub"/>
</dbReference>
<dbReference type="Proteomes" id="UP000677054">
    <property type="component" value="Unassembled WGS sequence"/>
</dbReference>
<protein>
    <recommendedName>
        <fullName evidence="1">Ig-like domain-containing protein</fullName>
    </recommendedName>
</protein>
<dbReference type="OrthoDB" id="10031887at2759"/>
<organism evidence="2">
    <name type="scientific">Darwinula stevensoni</name>
    <dbReference type="NCBI Taxonomy" id="69355"/>
    <lineage>
        <taxon>Eukaryota</taxon>
        <taxon>Metazoa</taxon>
        <taxon>Ecdysozoa</taxon>
        <taxon>Arthropoda</taxon>
        <taxon>Crustacea</taxon>
        <taxon>Oligostraca</taxon>
        <taxon>Ostracoda</taxon>
        <taxon>Podocopa</taxon>
        <taxon>Podocopida</taxon>
        <taxon>Darwinulocopina</taxon>
        <taxon>Darwinuloidea</taxon>
        <taxon>Darwinulidae</taxon>
        <taxon>Darwinula</taxon>
    </lineage>
</organism>
<dbReference type="FunFam" id="2.60.40.10:FF:000533">
    <property type="entry name" value="Uncharacterized protein, isoform A"/>
    <property type="match status" value="1"/>
</dbReference>
<dbReference type="EMBL" id="CAJPEV010000224">
    <property type="protein sequence ID" value="CAG0882616.1"/>
    <property type="molecule type" value="Genomic_DNA"/>
</dbReference>
<keyword evidence="3" id="KW-1185">Reference proteome</keyword>
<dbReference type="SMART" id="SM00409">
    <property type="entry name" value="IG"/>
    <property type="match status" value="2"/>
</dbReference>
<feature type="domain" description="Ig-like" evidence="1">
    <location>
        <begin position="214"/>
        <end position="306"/>
    </location>
</feature>
<dbReference type="InterPro" id="IPR003598">
    <property type="entry name" value="Ig_sub2"/>
</dbReference>
<dbReference type="PANTHER" id="PTHR23279:SF45">
    <property type="entry name" value="DEFECTIVE PROBOSCIS EXTENSION RESPONSE 12, ISOFORM C"/>
    <property type="match status" value="1"/>
</dbReference>
<dbReference type="Gene3D" id="2.60.40.10">
    <property type="entry name" value="Immunoglobulins"/>
    <property type="match status" value="2"/>
</dbReference>
<dbReference type="CDD" id="cd00096">
    <property type="entry name" value="Ig"/>
    <property type="match status" value="1"/>
</dbReference>
<sequence>MRDWGERGKRGESVTESATTVPAPTVSFWVSRVPRRTCSRSSSIIPPLSSAFGSTLEIRVPSLFSMERRIVVEEFRRRDRPQLLLFLLLYVPAAVFASRDGTTEGVAALPFIDNSTETTVLMAVGRTAVLNCRVRNLGQNTLSWVRKKDYAILTSGRYVYSNDKRINMLHQDGSDEWPLQIKFVNVTDNGTYVCQVEPGLEKLSRTVNLQVLEPEAFILGSKEYHVDTGSKISLVCIIEKSPQPPEYVFWYHNGRMLNYDAVRGGIMVTVERGKKTHSRLTVDNAQVGDSGVYTCSAESTKPASISVFITEGIFRTPFSSS</sequence>
<reference evidence="2" key="1">
    <citation type="submission" date="2020-11" db="EMBL/GenBank/DDBJ databases">
        <authorList>
            <person name="Tran Van P."/>
        </authorList>
    </citation>
    <scope>NUCLEOTIDE SEQUENCE</scope>
</reference>
<dbReference type="GO" id="GO:0032589">
    <property type="term" value="C:neuron projection membrane"/>
    <property type="evidence" value="ECO:0007669"/>
    <property type="project" value="TreeGrafter"/>
</dbReference>
<dbReference type="EMBL" id="LR899741">
    <property type="protein sequence ID" value="CAD7242153.1"/>
    <property type="molecule type" value="Genomic_DNA"/>
</dbReference>
<dbReference type="InterPro" id="IPR036179">
    <property type="entry name" value="Ig-like_dom_sf"/>
</dbReference>
<dbReference type="Pfam" id="PF07679">
    <property type="entry name" value="I-set"/>
    <property type="match status" value="1"/>
</dbReference>
<feature type="domain" description="Ig-like" evidence="1">
    <location>
        <begin position="110"/>
        <end position="208"/>
    </location>
</feature>
<dbReference type="InterPro" id="IPR037448">
    <property type="entry name" value="Zig-8"/>
</dbReference>
<evidence type="ECO:0000259" key="1">
    <source>
        <dbReference type="PROSITE" id="PS50835"/>
    </source>
</evidence>
<name>A0A7R8X7R8_9CRUS</name>
<dbReference type="AlphaFoldDB" id="A0A7R8X7R8"/>
<gene>
    <name evidence="2" type="ORF">DSTB1V02_LOCUS2124</name>
</gene>
<evidence type="ECO:0000313" key="3">
    <source>
        <dbReference type="Proteomes" id="UP000677054"/>
    </source>
</evidence>
<dbReference type="SMART" id="SM00408">
    <property type="entry name" value="IGc2"/>
    <property type="match status" value="2"/>
</dbReference>
<proteinExistence type="predicted"/>
<accession>A0A7R8X7R8</accession>
<dbReference type="PROSITE" id="PS50835">
    <property type="entry name" value="IG_LIKE"/>
    <property type="match status" value="2"/>
</dbReference>
<dbReference type="InterPro" id="IPR007110">
    <property type="entry name" value="Ig-like_dom"/>
</dbReference>
<dbReference type="GO" id="GO:0050808">
    <property type="term" value="P:synapse organization"/>
    <property type="evidence" value="ECO:0007669"/>
    <property type="project" value="TreeGrafter"/>
</dbReference>
<dbReference type="InterPro" id="IPR013783">
    <property type="entry name" value="Ig-like_fold"/>
</dbReference>
<dbReference type="Pfam" id="PF13927">
    <property type="entry name" value="Ig_3"/>
    <property type="match status" value="1"/>
</dbReference>
<dbReference type="InterPro" id="IPR013098">
    <property type="entry name" value="Ig_I-set"/>
</dbReference>
<dbReference type="PANTHER" id="PTHR23279">
    <property type="entry name" value="DEFECTIVE PROBOSCIS EXTENSION RESPONSE DPR -RELATED"/>
    <property type="match status" value="1"/>
</dbReference>
<dbReference type="SUPFAM" id="SSF48726">
    <property type="entry name" value="Immunoglobulin"/>
    <property type="match status" value="2"/>
</dbReference>